<dbReference type="SUPFAM" id="SSF48264">
    <property type="entry name" value="Cytochrome P450"/>
    <property type="match status" value="1"/>
</dbReference>
<dbReference type="GO" id="GO:0016705">
    <property type="term" value="F:oxidoreductase activity, acting on paired donors, with incorporation or reduction of molecular oxygen"/>
    <property type="evidence" value="ECO:0007669"/>
    <property type="project" value="InterPro"/>
</dbReference>
<gene>
    <name evidence="8" type="ORF">AAE3_LOCUS5260</name>
</gene>
<evidence type="ECO:0000256" key="7">
    <source>
        <dbReference type="ARBA" id="ARBA00023033"/>
    </source>
</evidence>
<protein>
    <recommendedName>
        <fullName evidence="10">Cytochrome P450</fullName>
    </recommendedName>
</protein>
<dbReference type="OrthoDB" id="3934656at2759"/>
<comment type="cofactor">
    <cofactor evidence="1">
        <name>heme</name>
        <dbReference type="ChEBI" id="CHEBI:30413"/>
    </cofactor>
</comment>
<name>A0A8S0VV18_CYCAE</name>
<keyword evidence="4" id="KW-0479">Metal-binding</keyword>
<reference evidence="8 9" key="1">
    <citation type="submission" date="2020-01" db="EMBL/GenBank/DDBJ databases">
        <authorList>
            <person name="Gupta K D."/>
        </authorList>
    </citation>
    <scope>NUCLEOTIDE SEQUENCE [LARGE SCALE GENOMIC DNA]</scope>
</reference>
<dbReference type="Pfam" id="PF00067">
    <property type="entry name" value="p450"/>
    <property type="match status" value="1"/>
</dbReference>
<keyword evidence="9" id="KW-1185">Reference proteome</keyword>
<evidence type="ECO:0000313" key="9">
    <source>
        <dbReference type="Proteomes" id="UP000467700"/>
    </source>
</evidence>
<keyword evidence="6" id="KW-0408">Iron</keyword>
<dbReference type="EMBL" id="CACVBS010000038">
    <property type="protein sequence ID" value="CAA7263090.1"/>
    <property type="molecule type" value="Genomic_DNA"/>
</dbReference>
<accession>A0A8S0VV18</accession>
<dbReference type="InterPro" id="IPR050364">
    <property type="entry name" value="Cytochrome_P450_fung"/>
</dbReference>
<comment type="similarity">
    <text evidence="2">Belongs to the cytochrome P450 family.</text>
</comment>
<comment type="caution">
    <text evidence="8">The sequence shown here is derived from an EMBL/GenBank/DDBJ whole genome shotgun (WGS) entry which is preliminary data.</text>
</comment>
<keyword evidence="5" id="KW-0560">Oxidoreductase</keyword>
<keyword evidence="7" id="KW-0503">Monooxygenase</keyword>
<dbReference type="AlphaFoldDB" id="A0A8S0VV18"/>
<evidence type="ECO:0000256" key="1">
    <source>
        <dbReference type="ARBA" id="ARBA00001971"/>
    </source>
</evidence>
<evidence type="ECO:0000256" key="4">
    <source>
        <dbReference type="ARBA" id="ARBA00022723"/>
    </source>
</evidence>
<sequence>MFMPERFFKDNGELDDDDRILAYGFGRRICVGKYVASSTMWMVIASILACFNIDKAQDDFGNDIEIDDRYLDVSPTCHKTPFKCSIVPRSDVWRSLIEEAMAEAKI</sequence>
<evidence type="ECO:0000313" key="8">
    <source>
        <dbReference type="EMBL" id="CAA7263090.1"/>
    </source>
</evidence>
<proteinExistence type="inferred from homology"/>
<dbReference type="GO" id="GO:0005506">
    <property type="term" value="F:iron ion binding"/>
    <property type="evidence" value="ECO:0007669"/>
    <property type="project" value="InterPro"/>
</dbReference>
<evidence type="ECO:0008006" key="10">
    <source>
        <dbReference type="Google" id="ProtNLM"/>
    </source>
</evidence>
<dbReference type="PANTHER" id="PTHR46300">
    <property type="entry name" value="P450, PUTATIVE (EUROFUNG)-RELATED-RELATED"/>
    <property type="match status" value="1"/>
</dbReference>
<keyword evidence="3" id="KW-0349">Heme</keyword>
<evidence type="ECO:0000256" key="2">
    <source>
        <dbReference type="ARBA" id="ARBA00010617"/>
    </source>
</evidence>
<organism evidence="8 9">
    <name type="scientific">Cyclocybe aegerita</name>
    <name type="common">Black poplar mushroom</name>
    <name type="synonym">Agrocybe aegerita</name>
    <dbReference type="NCBI Taxonomy" id="1973307"/>
    <lineage>
        <taxon>Eukaryota</taxon>
        <taxon>Fungi</taxon>
        <taxon>Dikarya</taxon>
        <taxon>Basidiomycota</taxon>
        <taxon>Agaricomycotina</taxon>
        <taxon>Agaricomycetes</taxon>
        <taxon>Agaricomycetidae</taxon>
        <taxon>Agaricales</taxon>
        <taxon>Agaricineae</taxon>
        <taxon>Bolbitiaceae</taxon>
        <taxon>Cyclocybe</taxon>
    </lineage>
</organism>
<evidence type="ECO:0000256" key="6">
    <source>
        <dbReference type="ARBA" id="ARBA00023004"/>
    </source>
</evidence>
<dbReference type="GO" id="GO:0004497">
    <property type="term" value="F:monooxygenase activity"/>
    <property type="evidence" value="ECO:0007669"/>
    <property type="project" value="UniProtKB-KW"/>
</dbReference>
<dbReference type="InterPro" id="IPR036396">
    <property type="entry name" value="Cyt_P450_sf"/>
</dbReference>
<dbReference type="GO" id="GO:0020037">
    <property type="term" value="F:heme binding"/>
    <property type="evidence" value="ECO:0007669"/>
    <property type="project" value="InterPro"/>
</dbReference>
<dbReference type="PANTHER" id="PTHR46300:SF7">
    <property type="entry name" value="P450, PUTATIVE (EUROFUNG)-RELATED"/>
    <property type="match status" value="1"/>
</dbReference>
<dbReference type="Proteomes" id="UP000467700">
    <property type="component" value="Unassembled WGS sequence"/>
</dbReference>
<dbReference type="InterPro" id="IPR001128">
    <property type="entry name" value="Cyt_P450"/>
</dbReference>
<evidence type="ECO:0000256" key="3">
    <source>
        <dbReference type="ARBA" id="ARBA00022617"/>
    </source>
</evidence>
<evidence type="ECO:0000256" key="5">
    <source>
        <dbReference type="ARBA" id="ARBA00023002"/>
    </source>
</evidence>
<dbReference type="Gene3D" id="1.10.630.10">
    <property type="entry name" value="Cytochrome P450"/>
    <property type="match status" value="1"/>
</dbReference>